<reference evidence="2" key="1">
    <citation type="submission" date="2021-10" db="EMBL/GenBank/DDBJ databases">
        <title>Streptomonospora sp. nov., isolated from mangrove soil.</title>
        <authorList>
            <person name="Chen X."/>
            <person name="Ge X."/>
            <person name="Liu W."/>
        </authorList>
    </citation>
    <scope>NUCLEOTIDE SEQUENCE</scope>
    <source>
        <strain evidence="2">S1-112</strain>
    </source>
</reference>
<sequence>MLLIEVWTPRGGLDEDERRELGERLVDALLAEDDSHAVEVLDAQRRITQVLVHEAATWVLGERPAADPASPPRYLVRITVPASWRKEMSGPVVEIVTGVLAETERLAGRDPERVRREPHATVLVDGIGEGGIGVGGRVMGSMDLMEFVSRPYRDTTAARPAPGGAPGEAPEPPGGAAPEESRAAPSPRPRTLVDPVCGMSVELDDSALTLVHDGVLYGFCHGLCRRAFAEEHGVPLNQERSGRP</sequence>
<gene>
    <name evidence="2" type="ORF">LG943_26675</name>
</gene>
<organism evidence="2 3">
    <name type="scientific">Streptomonospora mangrovi</name>
    <dbReference type="NCBI Taxonomy" id="2883123"/>
    <lineage>
        <taxon>Bacteria</taxon>
        <taxon>Bacillati</taxon>
        <taxon>Actinomycetota</taxon>
        <taxon>Actinomycetes</taxon>
        <taxon>Streptosporangiales</taxon>
        <taxon>Nocardiopsidaceae</taxon>
        <taxon>Streptomonospora</taxon>
    </lineage>
</organism>
<comment type="caution">
    <text evidence="2">The sequence shown here is derived from an EMBL/GenBank/DDBJ whole genome shotgun (WGS) entry which is preliminary data.</text>
</comment>
<keyword evidence="3" id="KW-1185">Reference proteome</keyword>
<proteinExistence type="predicted"/>
<protein>
    <recommendedName>
        <fullName evidence="4">YHS domain-containing protein</fullName>
    </recommendedName>
</protein>
<evidence type="ECO:0000256" key="1">
    <source>
        <dbReference type="SAM" id="MobiDB-lite"/>
    </source>
</evidence>
<evidence type="ECO:0000313" key="3">
    <source>
        <dbReference type="Proteomes" id="UP001140076"/>
    </source>
</evidence>
<evidence type="ECO:0008006" key="4">
    <source>
        <dbReference type="Google" id="ProtNLM"/>
    </source>
</evidence>
<accession>A0A9X3NQ82</accession>
<dbReference type="EMBL" id="JAJAQC010000085">
    <property type="protein sequence ID" value="MDA0567877.1"/>
    <property type="molecule type" value="Genomic_DNA"/>
</dbReference>
<feature type="region of interest" description="Disordered" evidence="1">
    <location>
        <begin position="155"/>
        <end position="191"/>
    </location>
</feature>
<dbReference type="AlphaFoldDB" id="A0A9X3NQ82"/>
<evidence type="ECO:0000313" key="2">
    <source>
        <dbReference type="EMBL" id="MDA0567877.1"/>
    </source>
</evidence>
<dbReference type="Proteomes" id="UP001140076">
    <property type="component" value="Unassembled WGS sequence"/>
</dbReference>
<name>A0A9X3NQ82_9ACTN</name>
<dbReference type="RefSeq" id="WP_270075113.1">
    <property type="nucleotide sequence ID" value="NZ_JAJAQC010000085.1"/>
</dbReference>